<dbReference type="Pfam" id="PF05597">
    <property type="entry name" value="Phasin"/>
    <property type="match status" value="1"/>
</dbReference>
<evidence type="ECO:0000313" key="2">
    <source>
        <dbReference type="EMBL" id="NEG69854.1"/>
    </source>
</evidence>
<dbReference type="AlphaFoldDB" id="A0A6I5NES7"/>
<feature type="compositionally biased region" description="Acidic residues" evidence="1">
    <location>
        <begin position="100"/>
        <end position="115"/>
    </location>
</feature>
<dbReference type="Proteomes" id="UP000469292">
    <property type="component" value="Unassembled WGS sequence"/>
</dbReference>
<dbReference type="InterPro" id="IPR008769">
    <property type="entry name" value="PhaF_PhaI"/>
</dbReference>
<name>A0A6I5NES7_9BIFI</name>
<comment type="caution">
    <text evidence="2">The sequence shown here is derived from an EMBL/GenBank/DDBJ whole genome shotgun (WGS) entry which is preliminary data.</text>
</comment>
<reference evidence="2 3" key="1">
    <citation type="submission" date="2019-09" db="EMBL/GenBank/DDBJ databases">
        <title>Phylogenetic characterization of a novel taxon of the genus Bifidobacterium: Bifidobacterium choloepi sp. nov.</title>
        <authorList>
            <person name="Modesto M."/>
            <person name="Satti M."/>
        </authorList>
    </citation>
    <scope>NUCLEOTIDE SEQUENCE [LARGE SCALE GENOMIC DNA]</scope>
    <source>
        <strain evidence="2 3">BRDM6</strain>
    </source>
</reference>
<accession>A0A6I5NES7</accession>
<evidence type="ECO:0000313" key="3">
    <source>
        <dbReference type="Proteomes" id="UP000469292"/>
    </source>
</evidence>
<feature type="compositionally biased region" description="Basic and acidic residues" evidence="1">
    <location>
        <begin position="90"/>
        <end position="99"/>
    </location>
</feature>
<evidence type="ECO:0008006" key="4">
    <source>
        <dbReference type="Google" id="ProtNLM"/>
    </source>
</evidence>
<proteinExistence type="predicted"/>
<organism evidence="2 3">
    <name type="scientific">Bifidobacterium choloepi</name>
    <dbReference type="NCBI Taxonomy" id="2614131"/>
    <lineage>
        <taxon>Bacteria</taxon>
        <taxon>Bacillati</taxon>
        <taxon>Actinomycetota</taxon>
        <taxon>Actinomycetes</taxon>
        <taxon>Bifidobacteriales</taxon>
        <taxon>Bifidobacteriaceae</taxon>
        <taxon>Bifidobacterium</taxon>
    </lineage>
</organism>
<gene>
    <name evidence="2" type="ORF">F6S87_04395</name>
</gene>
<evidence type="ECO:0000256" key="1">
    <source>
        <dbReference type="SAM" id="MobiDB-lite"/>
    </source>
</evidence>
<sequence>MADNNNDVFGGLGEGLHKVFLAGVGALATSAEKGREIIDDLVKKGELTVEQGKQLNSELQHKADEKKDTLRDKAKDANETMKNAAAGLRETAKPTKTAEAEGDELAEETEEEENL</sequence>
<feature type="region of interest" description="Disordered" evidence="1">
    <location>
        <begin position="53"/>
        <end position="115"/>
    </location>
</feature>
<dbReference type="EMBL" id="VYSG01000001">
    <property type="protein sequence ID" value="NEG69854.1"/>
    <property type="molecule type" value="Genomic_DNA"/>
</dbReference>
<keyword evidence="3" id="KW-1185">Reference proteome</keyword>
<dbReference type="RefSeq" id="WP_163227376.1">
    <property type="nucleotide sequence ID" value="NZ_VYSG01000001.1"/>
</dbReference>
<feature type="compositionally biased region" description="Basic and acidic residues" evidence="1">
    <location>
        <begin position="59"/>
        <end position="79"/>
    </location>
</feature>
<protein>
    <recommendedName>
        <fullName evidence="4">Phasin family protein</fullName>
    </recommendedName>
</protein>